<dbReference type="PROSITE" id="PS51257">
    <property type="entry name" value="PROKAR_LIPOPROTEIN"/>
    <property type="match status" value="1"/>
</dbReference>
<dbReference type="Gene3D" id="1.25.40.10">
    <property type="entry name" value="Tetratricopeptide repeat domain"/>
    <property type="match status" value="2"/>
</dbReference>
<dbReference type="RefSeq" id="WP_109662415.1">
    <property type="nucleotide sequence ID" value="NZ_QGEG01000002.1"/>
</dbReference>
<dbReference type="SUPFAM" id="SSF48452">
    <property type="entry name" value="TPR-like"/>
    <property type="match status" value="2"/>
</dbReference>
<dbReference type="InterPro" id="IPR019734">
    <property type="entry name" value="TPR_rpt"/>
</dbReference>
<organism evidence="2 3">
    <name type="scientific">Flagellimonas aquimarina</name>
    <dbReference type="NCBI Taxonomy" id="2201895"/>
    <lineage>
        <taxon>Bacteria</taxon>
        <taxon>Pseudomonadati</taxon>
        <taxon>Bacteroidota</taxon>
        <taxon>Flavobacteriia</taxon>
        <taxon>Flavobacteriales</taxon>
        <taxon>Flavobacteriaceae</taxon>
        <taxon>Flagellimonas</taxon>
    </lineage>
</organism>
<dbReference type="AlphaFoldDB" id="A0A316KXB1"/>
<proteinExistence type="predicted"/>
<evidence type="ECO:0000313" key="3">
    <source>
        <dbReference type="Proteomes" id="UP000245762"/>
    </source>
</evidence>
<accession>A0A316KXB1</accession>
<evidence type="ECO:0000313" key="2">
    <source>
        <dbReference type="EMBL" id="PWL38454.1"/>
    </source>
</evidence>
<keyword evidence="3" id="KW-1185">Reference proteome</keyword>
<dbReference type="EMBL" id="QGEG01000002">
    <property type="protein sequence ID" value="PWL38454.1"/>
    <property type="molecule type" value="Genomic_DNA"/>
</dbReference>
<name>A0A316KXB1_9FLAO</name>
<comment type="caution">
    <text evidence="2">The sequence shown here is derived from an EMBL/GenBank/DDBJ whole genome shotgun (WGS) entry which is preliminary data.</text>
</comment>
<evidence type="ECO:0008006" key="4">
    <source>
        <dbReference type="Google" id="ProtNLM"/>
    </source>
</evidence>
<reference evidence="2 3" key="1">
    <citation type="submission" date="2018-05" db="EMBL/GenBank/DDBJ databases">
        <title>Complete genome sequence of Flagellimonas aquimarina ECD12 isolated from seaweed Ecklonia cava.</title>
        <authorList>
            <person name="Choi S."/>
            <person name="Seong C."/>
        </authorList>
    </citation>
    <scope>NUCLEOTIDE SEQUENCE [LARGE SCALE GENOMIC DNA]</scope>
    <source>
        <strain evidence="2 3">ECD12</strain>
    </source>
</reference>
<protein>
    <recommendedName>
        <fullName evidence="4">Cell surface protein</fullName>
    </recommendedName>
</protein>
<feature type="repeat" description="TPR" evidence="1">
    <location>
        <begin position="207"/>
        <end position="240"/>
    </location>
</feature>
<keyword evidence="1" id="KW-0802">TPR repeat</keyword>
<sequence>MKYALLFLATILLVSCQQESNFKTNKKDYDRYLVVEPVKTTSKYFDLWNSKIKQDSLQLLSFGNVANEYNRFFQGTGDIQYLKKAEQALTKAVEIAAIGKAGYKRALARNYISQHRFKEALELAQSAFKLGSGLNESKSLLFDVHLELGNYKEAEKYLNDIRNMSDFGYLIRLAKWNDHMGDLETTIRFMEDAVGKAESSKNRGLLIWSYTNLADYYGHAGRIQDSYKNYLKALEIDNQNAYAKKGIAWIVFSHERNGEEALRILDAVLETHKSPDYYLLKAEIAEFIGDERLKMKAYDSYYTMVQNKAYADMYNSYNIDFYLNELLANDKALELAKKEVANRPTPESYDLLAYSFLKRGEKEKALKLVENQIIGKTFEPVILQHAAEIYKANGIRTKVEELKQELLGAIYELGPNKEDEILGL</sequence>
<dbReference type="Proteomes" id="UP000245762">
    <property type="component" value="Unassembled WGS sequence"/>
</dbReference>
<dbReference type="SMART" id="SM00028">
    <property type="entry name" value="TPR"/>
    <property type="match status" value="2"/>
</dbReference>
<dbReference type="OrthoDB" id="1399920at2"/>
<gene>
    <name evidence="2" type="ORF">DKG77_09320</name>
</gene>
<dbReference type="InterPro" id="IPR011990">
    <property type="entry name" value="TPR-like_helical_dom_sf"/>
</dbReference>
<dbReference type="PROSITE" id="PS50005">
    <property type="entry name" value="TPR"/>
    <property type="match status" value="1"/>
</dbReference>
<evidence type="ECO:0000256" key="1">
    <source>
        <dbReference type="PROSITE-ProRule" id="PRU00339"/>
    </source>
</evidence>